<feature type="transmembrane region" description="Helical" evidence="1">
    <location>
        <begin position="280"/>
        <end position="298"/>
    </location>
</feature>
<feature type="transmembrane region" description="Helical" evidence="1">
    <location>
        <begin position="150"/>
        <end position="170"/>
    </location>
</feature>
<keyword evidence="3" id="KW-1185">Reference proteome</keyword>
<feature type="transmembrane region" description="Helical" evidence="1">
    <location>
        <begin position="52"/>
        <end position="72"/>
    </location>
</feature>
<protein>
    <submittedName>
        <fullName evidence="2">Uncharacterized protein</fullName>
    </submittedName>
</protein>
<dbReference type="OrthoDB" id="3550824at2759"/>
<feature type="transmembrane region" description="Helical" evidence="1">
    <location>
        <begin position="226"/>
        <end position="249"/>
    </location>
</feature>
<evidence type="ECO:0000256" key="1">
    <source>
        <dbReference type="SAM" id="Phobius"/>
    </source>
</evidence>
<organism evidence="2 3">
    <name type="scientific">Ophiobolus disseminans</name>
    <dbReference type="NCBI Taxonomy" id="1469910"/>
    <lineage>
        <taxon>Eukaryota</taxon>
        <taxon>Fungi</taxon>
        <taxon>Dikarya</taxon>
        <taxon>Ascomycota</taxon>
        <taxon>Pezizomycotina</taxon>
        <taxon>Dothideomycetes</taxon>
        <taxon>Pleosporomycetidae</taxon>
        <taxon>Pleosporales</taxon>
        <taxon>Pleosporineae</taxon>
        <taxon>Phaeosphaeriaceae</taxon>
        <taxon>Ophiobolus</taxon>
    </lineage>
</organism>
<keyword evidence="1" id="KW-0812">Transmembrane</keyword>
<feature type="transmembrane region" description="Helical" evidence="1">
    <location>
        <begin position="190"/>
        <end position="214"/>
    </location>
</feature>
<accession>A0A6A6ZNG9</accession>
<dbReference type="AlphaFoldDB" id="A0A6A6ZNG9"/>
<sequence length="318" mass="35687">MALIIEASYKPIPNTSCQLWPTEIAMLNKLYDRSTTKSSDDDPFGISQVSGFYGPGALAAWILALLSSWYTVAHRPSTTTNYNIFLHVLYTNVAALDFFLQLLHGTPSYAAVVAPAAICYWGSLHTFVLQRCDSFDVSRSIETILRFGTFLPATSLLVLLNIATINLWGSRIGFLEVLFPEENIAPAMQFVLQIWFSAGYIAALLTGLITLLFSIARIRWVTISQWFRACFFVALTPVLLFSIILSTFIRITRLSTAGVRECSVYRPCASQSISELDQSFALVCGLVMFMFEMGADLFQIAQRLTTFLFDWYLSRRGF</sequence>
<keyword evidence="1" id="KW-1133">Transmembrane helix</keyword>
<evidence type="ECO:0000313" key="3">
    <source>
        <dbReference type="Proteomes" id="UP000799424"/>
    </source>
</evidence>
<dbReference type="EMBL" id="MU006235">
    <property type="protein sequence ID" value="KAF2821934.1"/>
    <property type="molecule type" value="Genomic_DNA"/>
</dbReference>
<feature type="transmembrane region" description="Helical" evidence="1">
    <location>
        <begin position="84"/>
        <end position="103"/>
    </location>
</feature>
<name>A0A6A6ZNG9_9PLEO</name>
<reference evidence="2" key="1">
    <citation type="journal article" date="2020" name="Stud. Mycol.">
        <title>101 Dothideomycetes genomes: a test case for predicting lifestyles and emergence of pathogens.</title>
        <authorList>
            <person name="Haridas S."/>
            <person name="Albert R."/>
            <person name="Binder M."/>
            <person name="Bloem J."/>
            <person name="Labutti K."/>
            <person name="Salamov A."/>
            <person name="Andreopoulos B."/>
            <person name="Baker S."/>
            <person name="Barry K."/>
            <person name="Bills G."/>
            <person name="Bluhm B."/>
            <person name="Cannon C."/>
            <person name="Castanera R."/>
            <person name="Culley D."/>
            <person name="Daum C."/>
            <person name="Ezra D."/>
            <person name="Gonzalez J."/>
            <person name="Henrissat B."/>
            <person name="Kuo A."/>
            <person name="Liang C."/>
            <person name="Lipzen A."/>
            <person name="Lutzoni F."/>
            <person name="Magnuson J."/>
            <person name="Mondo S."/>
            <person name="Nolan M."/>
            <person name="Ohm R."/>
            <person name="Pangilinan J."/>
            <person name="Park H.-J."/>
            <person name="Ramirez L."/>
            <person name="Alfaro M."/>
            <person name="Sun H."/>
            <person name="Tritt A."/>
            <person name="Yoshinaga Y."/>
            <person name="Zwiers L.-H."/>
            <person name="Turgeon B."/>
            <person name="Goodwin S."/>
            <person name="Spatafora J."/>
            <person name="Crous P."/>
            <person name="Grigoriev I."/>
        </authorList>
    </citation>
    <scope>NUCLEOTIDE SEQUENCE</scope>
    <source>
        <strain evidence="2">CBS 113818</strain>
    </source>
</reference>
<proteinExistence type="predicted"/>
<gene>
    <name evidence="2" type="ORF">CC86DRAFT_94073</name>
</gene>
<evidence type="ECO:0000313" key="2">
    <source>
        <dbReference type="EMBL" id="KAF2821934.1"/>
    </source>
</evidence>
<dbReference type="Proteomes" id="UP000799424">
    <property type="component" value="Unassembled WGS sequence"/>
</dbReference>
<keyword evidence="1" id="KW-0472">Membrane</keyword>
<feature type="transmembrane region" description="Helical" evidence="1">
    <location>
        <begin position="109"/>
        <end position="129"/>
    </location>
</feature>